<reference evidence="2 3" key="1">
    <citation type="submission" date="2020-06" db="EMBL/GenBank/DDBJ databases">
        <title>Schlegella sp. ID0723 isolated from air conditioner.</title>
        <authorList>
            <person name="Kim D.Y."/>
            <person name="Kim D.-U."/>
        </authorList>
    </citation>
    <scope>NUCLEOTIDE SEQUENCE [LARGE SCALE GENOMIC DNA]</scope>
    <source>
        <strain evidence="2 3">ID0723</strain>
    </source>
</reference>
<dbReference type="Pfam" id="PF08241">
    <property type="entry name" value="Methyltransf_11"/>
    <property type="match status" value="1"/>
</dbReference>
<feature type="domain" description="Methyltransferase type 11" evidence="1">
    <location>
        <begin position="78"/>
        <end position="120"/>
    </location>
</feature>
<gene>
    <name evidence="2" type="ORF">HQN59_05255</name>
</gene>
<accession>A0A7Y6NL95</accession>
<evidence type="ECO:0000313" key="2">
    <source>
        <dbReference type="EMBL" id="NUZ05167.1"/>
    </source>
</evidence>
<dbReference type="GO" id="GO:0032259">
    <property type="term" value="P:methylation"/>
    <property type="evidence" value="ECO:0007669"/>
    <property type="project" value="UniProtKB-KW"/>
</dbReference>
<organism evidence="2 3">
    <name type="scientific">Piscinibacter koreensis</name>
    <dbReference type="NCBI Taxonomy" id="2742824"/>
    <lineage>
        <taxon>Bacteria</taxon>
        <taxon>Pseudomonadati</taxon>
        <taxon>Pseudomonadota</taxon>
        <taxon>Betaproteobacteria</taxon>
        <taxon>Burkholderiales</taxon>
        <taxon>Sphaerotilaceae</taxon>
        <taxon>Piscinibacter</taxon>
    </lineage>
</organism>
<evidence type="ECO:0000259" key="1">
    <source>
        <dbReference type="Pfam" id="PF08241"/>
    </source>
</evidence>
<dbReference type="EMBL" id="JABWMJ010000002">
    <property type="protein sequence ID" value="NUZ05167.1"/>
    <property type="molecule type" value="Genomic_DNA"/>
</dbReference>
<dbReference type="RefSeq" id="WP_176066809.1">
    <property type="nucleotide sequence ID" value="NZ_JABWMJ010000002.1"/>
</dbReference>
<comment type="caution">
    <text evidence="2">The sequence shown here is derived from an EMBL/GenBank/DDBJ whole genome shotgun (WGS) entry which is preliminary data.</text>
</comment>
<dbReference type="InterPro" id="IPR029063">
    <property type="entry name" value="SAM-dependent_MTases_sf"/>
</dbReference>
<keyword evidence="2" id="KW-0808">Transferase</keyword>
<dbReference type="SUPFAM" id="SSF53335">
    <property type="entry name" value="S-adenosyl-L-methionine-dependent methyltransferases"/>
    <property type="match status" value="1"/>
</dbReference>
<dbReference type="InterPro" id="IPR013216">
    <property type="entry name" value="Methyltransf_11"/>
</dbReference>
<evidence type="ECO:0000313" key="3">
    <source>
        <dbReference type="Proteomes" id="UP000529637"/>
    </source>
</evidence>
<proteinExistence type="predicted"/>
<keyword evidence="2" id="KW-0489">Methyltransferase</keyword>
<keyword evidence="3" id="KW-1185">Reference proteome</keyword>
<dbReference type="AlphaFoldDB" id="A0A7Y6NL95"/>
<dbReference type="Proteomes" id="UP000529637">
    <property type="component" value="Unassembled WGS sequence"/>
</dbReference>
<dbReference type="GO" id="GO:0008757">
    <property type="term" value="F:S-adenosylmethionine-dependent methyltransferase activity"/>
    <property type="evidence" value="ECO:0007669"/>
    <property type="project" value="InterPro"/>
</dbReference>
<dbReference type="Gene3D" id="3.40.50.150">
    <property type="entry name" value="Vaccinia Virus protein VP39"/>
    <property type="match status" value="1"/>
</dbReference>
<sequence length="250" mass="28207">MGAMEHVGEIADTTIELTDRERERLARTAEMLPADAATCLEIGFKDQRVSSILARYDLVSIDLPGEAPASITHPLAFATIAALPFRDQSFDLAVCTEVLEHLEDDVLEDGVAELARVSRRHVLVSVPNRQRVWNELSKCPSCGYVVNAMGHLHHFDEARLEQLFPAFRPVRYAMAGSTEGYAPDWLYWLRTRVGNAWHPCTWGCFRCGSTTPSPPPNLIGKLAQRIVWRWEARAPRRPAFLFVLLERKDV</sequence>
<name>A0A7Y6NL95_9BURK</name>
<protein>
    <submittedName>
        <fullName evidence="2">Methyltransferase domain-containing protein</fullName>
    </submittedName>
</protein>